<dbReference type="PROSITE" id="PS00175">
    <property type="entry name" value="PG_MUTASE"/>
    <property type="match status" value="1"/>
</dbReference>
<feature type="active site" description="Proton donor/acceptor" evidence="3">
    <location>
        <position position="86"/>
    </location>
</feature>
<dbReference type="Gene3D" id="3.40.50.1240">
    <property type="entry name" value="Phosphoglycerate mutase-like"/>
    <property type="match status" value="1"/>
</dbReference>
<dbReference type="PANTHER" id="PTHR48100:SF1">
    <property type="entry name" value="HISTIDINE PHOSPHATASE FAMILY PROTEIN-RELATED"/>
    <property type="match status" value="1"/>
</dbReference>
<organism evidence="5 6">
    <name type="scientific">Sporosarcina globispora</name>
    <name type="common">Bacillus globisporus</name>
    <dbReference type="NCBI Taxonomy" id="1459"/>
    <lineage>
        <taxon>Bacteria</taxon>
        <taxon>Bacillati</taxon>
        <taxon>Bacillota</taxon>
        <taxon>Bacilli</taxon>
        <taxon>Bacillales</taxon>
        <taxon>Caryophanaceae</taxon>
        <taxon>Sporosarcina</taxon>
    </lineage>
</organism>
<dbReference type="RefSeq" id="WP_053433099.1">
    <property type="nucleotide sequence ID" value="NZ_LGUF01000007.1"/>
</dbReference>
<dbReference type="InterPro" id="IPR013078">
    <property type="entry name" value="His_Pase_superF_clade-1"/>
</dbReference>
<feature type="active site" description="Tele-phosphohistidine intermediate" evidence="3">
    <location>
        <position position="13"/>
    </location>
</feature>
<feature type="binding site" evidence="4">
    <location>
        <position position="62"/>
    </location>
    <ligand>
        <name>substrate</name>
    </ligand>
</feature>
<dbReference type="InterPro" id="IPR001345">
    <property type="entry name" value="PG/BPGM_mutase_AS"/>
</dbReference>
<dbReference type="InterPro" id="IPR029033">
    <property type="entry name" value="His_PPase_superfam"/>
</dbReference>
<dbReference type="SMART" id="SM00855">
    <property type="entry name" value="PGAM"/>
    <property type="match status" value="1"/>
</dbReference>
<keyword evidence="1" id="KW-0324">Glycolysis</keyword>
<evidence type="ECO:0000256" key="4">
    <source>
        <dbReference type="PIRSR" id="PIRSR613078-2"/>
    </source>
</evidence>
<sequence>MKNGMLTLYIIRHGETEWNKEKRMQGRLDSDLTEKGRSDAGLLGERIKDIDFKRIVSSPSKRTIYTAELVRWAREIPIETDERLMEIDLGEWQGKVESEIREHYPAEFDAYWNRPESYESAGGESFYDVANRVASFLEDLQKTSSEGNVLIVTHAVAVKALYMLCRNAAVEHIWDPPFIHGTSLTILQIDQDRKEFLLEGCMAHCE</sequence>
<dbReference type="SUPFAM" id="SSF53254">
    <property type="entry name" value="Phosphoglycerate mutase-like"/>
    <property type="match status" value="1"/>
</dbReference>
<evidence type="ECO:0000313" key="6">
    <source>
        <dbReference type="Proteomes" id="UP000037109"/>
    </source>
</evidence>
<keyword evidence="2" id="KW-0413">Isomerase</keyword>
<evidence type="ECO:0000256" key="3">
    <source>
        <dbReference type="PIRSR" id="PIRSR613078-1"/>
    </source>
</evidence>
<dbReference type="Proteomes" id="UP000037109">
    <property type="component" value="Unassembled WGS sequence"/>
</dbReference>
<proteinExistence type="predicted"/>
<dbReference type="GO" id="GO:0016791">
    <property type="term" value="F:phosphatase activity"/>
    <property type="evidence" value="ECO:0007669"/>
    <property type="project" value="TreeGrafter"/>
</dbReference>
<dbReference type="Pfam" id="PF00300">
    <property type="entry name" value="His_Phos_1"/>
    <property type="match status" value="1"/>
</dbReference>
<dbReference type="InterPro" id="IPR050275">
    <property type="entry name" value="PGM_Phosphatase"/>
</dbReference>
<name>A0A0M0G787_SPOGL</name>
<dbReference type="GO" id="GO:0005737">
    <property type="term" value="C:cytoplasm"/>
    <property type="evidence" value="ECO:0007669"/>
    <property type="project" value="TreeGrafter"/>
</dbReference>
<dbReference type="CDD" id="cd07067">
    <property type="entry name" value="HP_PGM_like"/>
    <property type="match status" value="1"/>
</dbReference>
<comment type="caution">
    <text evidence="5">The sequence shown here is derived from an EMBL/GenBank/DDBJ whole genome shotgun (WGS) entry which is preliminary data.</text>
</comment>
<protein>
    <submittedName>
        <fullName evidence="5">Phosphatase</fullName>
    </submittedName>
</protein>
<accession>A0A0M0G787</accession>
<reference evidence="6" key="1">
    <citation type="submission" date="2015-07" db="EMBL/GenBank/DDBJ databases">
        <title>Fjat-10036 dsm4.</title>
        <authorList>
            <person name="Liu B."/>
            <person name="Wang J."/>
            <person name="Zhu Y."/>
            <person name="Liu G."/>
            <person name="Chen Q."/>
            <person name="Chen Z."/>
            <person name="Lan J."/>
            <person name="Che J."/>
            <person name="Ge C."/>
            <person name="Shi H."/>
            <person name="Pan Z."/>
            <person name="Liu X."/>
        </authorList>
    </citation>
    <scope>NUCLEOTIDE SEQUENCE [LARGE SCALE GENOMIC DNA]</scope>
    <source>
        <strain evidence="6">DSM 4</strain>
    </source>
</reference>
<evidence type="ECO:0000256" key="2">
    <source>
        <dbReference type="ARBA" id="ARBA00023235"/>
    </source>
</evidence>
<dbReference type="OrthoDB" id="9782128at2"/>
<dbReference type="PATRIC" id="fig|1459.3.peg.408"/>
<keyword evidence="6" id="KW-1185">Reference proteome</keyword>
<dbReference type="STRING" id="1459.AF332_01910"/>
<evidence type="ECO:0000256" key="1">
    <source>
        <dbReference type="ARBA" id="ARBA00023152"/>
    </source>
</evidence>
<dbReference type="AlphaFoldDB" id="A0A0M0G787"/>
<dbReference type="EMBL" id="LGUF01000007">
    <property type="protein sequence ID" value="KON85704.1"/>
    <property type="molecule type" value="Genomic_DNA"/>
</dbReference>
<feature type="binding site" evidence="4">
    <location>
        <begin position="12"/>
        <end position="19"/>
    </location>
    <ligand>
        <name>substrate</name>
    </ligand>
</feature>
<evidence type="ECO:0000313" key="5">
    <source>
        <dbReference type="EMBL" id="KON85704.1"/>
    </source>
</evidence>
<gene>
    <name evidence="5" type="ORF">AF332_01910</name>
</gene>
<dbReference type="PANTHER" id="PTHR48100">
    <property type="entry name" value="BROAD-SPECIFICITY PHOSPHATASE YOR283W-RELATED"/>
    <property type="match status" value="1"/>
</dbReference>